<evidence type="ECO:0000313" key="3">
    <source>
        <dbReference type="Proteomes" id="UP000595140"/>
    </source>
</evidence>
<name>A0A484M6T9_9ASTE</name>
<accession>A0A484M6T9</accession>
<protein>
    <submittedName>
        <fullName evidence="2">Uncharacterized protein</fullName>
    </submittedName>
</protein>
<keyword evidence="3" id="KW-1185">Reference proteome</keyword>
<sequence>MYAAPPPSPATSVSEIGPASCPSSQRSARCASLSPIEVVRLRLKMPSSGSVSISPIKEKTQRSGPPHSTSLQLHLNPQGRPKLNLWCVGMVSTI</sequence>
<feature type="compositionally biased region" description="Polar residues" evidence="1">
    <location>
        <begin position="62"/>
        <end position="75"/>
    </location>
</feature>
<feature type="region of interest" description="Disordered" evidence="1">
    <location>
        <begin position="47"/>
        <end position="76"/>
    </location>
</feature>
<dbReference type="AlphaFoldDB" id="A0A484M6T9"/>
<reference evidence="2 3" key="1">
    <citation type="submission" date="2018-04" db="EMBL/GenBank/DDBJ databases">
        <authorList>
            <person name="Vogel A."/>
        </authorList>
    </citation>
    <scope>NUCLEOTIDE SEQUENCE [LARGE SCALE GENOMIC DNA]</scope>
</reference>
<dbReference type="EMBL" id="OOIL02002698">
    <property type="protein sequence ID" value="VFQ84305.1"/>
    <property type="molecule type" value="Genomic_DNA"/>
</dbReference>
<evidence type="ECO:0000256" key="1">
    <source>
        <dbReference type="SAM" id="MobiDB-lite"/>
    </source>
</evidence>
<organism evidence="2 3">
    <name type="scientific">Cuscuta campestris</name>
    <dbReference type="NCBI Taxonomy" id="132261"/>
    <lineage>
        <taxon>Eukaryota</taxon>
        <taxon>Viridiplantae</taxon>
        <taxon>Streptophyta</taxon>
        <taxon>Embryophyta</taxon>
        <taxon>Tracheophyta</taxon>
        <taxon>Spermatophyta</taxon>
        <taxon>Magnoliopsida</taxon>
        <taxon>eudicotyledons</taxon>
        <taxon>Gunneridae</taxon>
        <taxon>Pentapetalae</taxon>
        <taxon>asterids</taxon>
        <taxon>lamiids</taxon>
        <taxon>Solanales</taxon>
        <taxon>Convolvulaceae</taxon>
        <taxon>Cuscuteae</taxon>
        <taxon>Cuscuta</taxon>
        <taxon>Cuscuta subgen. Grammica</taxon>
        <taxon>Cuscuta sect. Cleistogrammica</taxon>
    </lineage>
</organism>
<gene>
    <name evidence="2" type="ORF">CCAM_LOCUS26081</name>
</gene>
<proteinExistence type="predicted"/>
<evidence type="ECO:0000313" key="2">
    <source>
        <dbReference type="EMBL" id="VFQ84305.1"/>
    </source>
</evidence>
<feature type="region of interest" description="Disordered" evidence="1">
    <location>
        <begin position="1"/>
        <end position="26"/>
    </location>
</feature>
<dbReference type="Proteomes" id="UP000595140">
    <property type="component" value="Unassembled WGS sequence"/>
</dbReference>